<evidence type="ECO:0000313" key="1">
    <source>
        <dbReference type="EMBL" id="TNN66402.1"/>
    </source>
</evidence>
<accession>A0A4Z2HNQ9</accession>
<protein>
    <submittedName>
        <fullName evidence="1">Uncharacterized protein</fullName>
    </submittedName>
</protein>
<dbReference type="AlphaFoldDB" id="A0A4Z2HNQ9"/>
<sequence length="71" mass="7850">MFGPGLRQSLEKDNISHSALSQSIMGKSYGQCNSQITTDRCTSPVQCSTRYRMHDSSSLSRCPVESEASEF</sequence>
<comment type="caution">
    <text evidence="1">The sequence shown here is derived from an EMBL/GenBank/DDBJ whole genome shotgun (WGS) entry which is preliminary data.</text>
</comment>
<reference evidence="1 2" key="1">
    <citation type="submission" date="2019-03" db="EMBL/GenBank/DDBJ databases">
        <title>First draft genome of Liparis tanakae, snailfish: a comprehensive survey of snailfish specific genes.</title>
        <authorList>
            <person name="Kim W."/>
            <person name="Song I."/>
            <person name="Jeong J.-H."/>
            <person name="Kim D."/>
            <person name="Kim S."/>
            <person name="Ryu S."/>
            <person name="Song J.Y."/>
            <person name="Lee S.K."/>
        </authorList>
    </citation>
    <scope>NUCLEOTIDE SEQUENCE [LARGE SCALE GENOMIC DNA]</scope>
    <source>
        <tissue evidence="1">Muscle</tissue>
    </source>
</reference>
<evidence type="ECO:0000313" key="2">
    <source>
        <dbReference type="Proteomes" id="UP000314294"/>
    </source>
</evidence>
<dbReference type="Proteomes" id="UP000314294">
    <property type="component" value="Unassembled WGS sequence"/>
</dbReference>
<proteinExistence type="predicted"/>
<organism evidence="1 2">
    <name type="scientific">Liparis tanakae</name>
    <name type="common">Tanaka's snailfish</name>
    <dbReference type="NCBI Taxonomy" id="230148"/>
    <lineage>
        <taxon>Eukaryota</taxon>
        <taxon>Metazoa</taxon>
        <taxon>Chordata</taxon>
        <taxon>Craniata</taxon>
        <taxon>Vertebrata</taxon>
        <taxon>Euteleostomi</taxon>
        <taxon>Actinopterygii</taxon>
        <taxon>Neopterygii</taxon>
        <taxon>Teleostei</taxon>
        <taxon>Neoteleostei</taxon>
        <taxon>Acanthomorphata</taxon>
        <taxon>Eupercaria</taxon>
        <taxon>Perciformes</taxon>
        <taxon>Cottioidei</taxon>
        <taxon>Cottales</taxon>
        <taxon>Liparidae</taxon>
        <taxon>Liparis</taxon>
    </lineage>
</organism>
<name>A0A4Z2HNQ9_9TELE</name>
<dbReference type="EMBL" id="SRLO01000219">
    <property type="protein sequence ID" value="TNN66402.1"/>
    <property type="molecule type" value="Genomic_DNA"/>
</dbReference>
<gene>
    <name evidence="1" type="ORF">EYF80_023309</name>
</gene>
<keyword evidence="2" id="KW-1185">Reference proteome</keyword>